<dbReference type="CDD" id="cd07721">
    <property type="entry name" value="yflN-like_MBL-fold"/>
    <property type="match status" value="1"/>
</dbReference>
<dbReference type="SUPFAM" id="SSF56281">
    <property type="entry name" value="Metallo-hydrolase/oxidoreductase"/>
    <property type="match status" value="1"/>
</dbReference>
<evidence type="ECO:0000313" key="3">
    <source>
        <dbReference type="Proteomes" id="UP000282312"/>
    </source>
</evidence>
<dbReference type="InterPro" id="IPR036866">
    <property type="entry name" value="RibonucZ/Hydroxyglut_hydro"/>
</dbReference>
<accession>A0A3N9WEM1</accession>
<protein>
    <submittedName>
        <fullName evidence="2">MBL fold metallo-hydrolase</fullName>
    </submittedName>
</protein>
<feature type="domain" description="Metallo-beta-lactamase" evidence="1">
    <location>
        <begin position="23"/>
        <end position="216"/>
    </location>
</feature>
<dbReference type="GO" id="GO:0016787">
    <property type="term" value="F:hydrolase activity"/>
    <property type="evidence" value="ECO:0007669"/>
    <property type="project" value="UniProtKB-KW"/>
</dbReference>
<reference evidence="2 3" key="1">
    <citation type="submission" date="2018-05" db="EMBL/GenBank/DDBJ databases">
        <title>Micromonospora from Atacama Desert.</title>
        <authorList>
            <person name="Carro L."/>
            <person name="Goodfellow M."/>
            <person name="Klenk H.-P."/>
        </authorList>
    </citation>
    <scope>NUCLEOTIDE SEQUENCE [LARGE SCALE GENOMIC DNA]</scope>
    <source>
        <strain evidence="2 3">LB39</strain>
    </source>
</reference>
<dbReference type="PANTHER" id="PTHR42951">
    <property type="entry name" value="METALLO-BETA-LACTAMASE DOMAIN-CONTAINING"/>
    <property type="match status" value="1"/>
</dbReference>
<gene>
    <name evidence="2" type="ORF">DLJ59_25205</name>
</gene>
<dbReference type="EMBL" id="QGSZ01000273">
    <property type="protein sequence ID" value="RQW99287.1"/>
    <property type="molecule type" value="Genomic_DNA"/>
</dbReference>
<dbReference type="Gene3D" id="3.60.15.10">
    <property type="entry name" value="Ribonuclease Z/Hydroxyacylglutathione hydrolase-like"/>
    <property type="match status" value="1"/>
</dbReference>
<dbReference type="PANTHER" id="PTHR42951:SF17">
    <property type="entry name" value="METALLO-BETA-LACTAMASE DOMAIN-CONTAINING PROTEIN"/>
    <property type="match status" value="1"/>
</dbReference>
<organism evidence="2 3">
    <name type="scientific">Micromonospora inaquosa</name>
    <dbReference type="NCBI Taxonomy" id="2203716"/>
    <lineage>
        <taxon>Bacteria</taxon>
        <taxon>Bacillati</taxon>
        <taxon>Actinomycetota</taxon>
        <taxon>Actinomycetes</taxon>
        <taxon>Micromonosporales</taxon>
        <taxon>Micromonosporaceae</taxon>
        <taxon>Micromonospora</taxon>
    </lineage>
</organism>
<proteinExistence type="predicted"/>
<dbReference type="Proteomes" id="UP000282312">
    <property type="component" value="Unassembled WGS sequence"/>
</dbReference>
<sequence length="236" mass="24984">MTRAPAVPLAPNVWRIPTVGRSAVNSYAFVDDDGSVTLVDCGLAKAPARIVRGLAAIGKAPADVTRIVLTHAHPDHAGGAAELARRTGAPVAAHAADVAYAEAGRAPVSDPAVTGGRLFARLNSGRFPKVEVAQPLADGDLLDVGGGLRVVHTPGHSPGHVSLLHEPTRLLITGDALFNVLGVRWPMKWLCSDFQMTRETAHVLGELDYDLAAFTHGPELTDNPRDRIRAFLSARR</sequence>
<dbReference type="RefSeq" id="WP_124775129.1">
    <property type="nucleotide sequence ID" value="NZ_JBEZFR010000026.1"/>
</dbReference>
<dbReference type="InterPro" id="IPR001279">
    <property type="entry name" value="Metallo-B-lactamas"/>
</dbReference>
<dbReference type="Pfam" id="PF00753">
    <property type="entry name" value="Lactamase_B"/>
    <property type="match status" value="1"/>
</dbReference>
<comment type="caution">
    <text evidence="2">The sequence shown here is derived from an EMBL/GenBank/DDBJ whole genome shotgun (WGS) entry which is preliminary data.</text>
</comment>
<evidence type="ECO:0000313" key="2">
    <source>
        <dbReference type="EMBL" id="RQW99287.1"/>
    </source>
</evidence>
<keyword evidence="3" id="KW-1185">Reference proteome</keyword>
<keyword evidence="2" id="KW-0378">Hydrolase</keyword>
<evidence type="ECO:0000259" key="1">
    <source>
        <dbReference type="SMART" id="SM00849"/>
    </source>
</evidence>
<dbReference type="OrthoDB" id="2971563at2"/>
<dbReference type="SMART" id="SM00849">
    <property type="entry name" value="Lactamase_B"/>
    <property type="match status" value="1"/>
</dbReference>
<dbReference type="AlphaFoldDB" id="A0A3N9WEM1"/>
<name>A0A3N9WEM1_9ACTN</name>
<dbReference type="InterPro" id="IPR050855">
    <property type="entry name" value="NDM-1-like"/>
</dbReference>